<dbReference type="Pfam" id="PF20430">
    <property type="entry name" value="Eplus_motif"/>
    <property type="match status" value="1"/>
</dbReference>
<dbReference type="AlphaFoldDB" id="A0A445CAH0"/>
<dbReference type="PANTHER" id="PTHR47926:SF446">
    <property type="entry name" value="PENTACOTRIPEPTIDE-REPEAT REGION OF PRORP DOMAIN-CONTAINING PROTEIN"/>
    <property type="match status" value="1"/>
</dbReference>
<sequence length="244" mass="27816">MSHVFYLSPTIEHSGCMVDLLSRAVLLVEAHNLIKSMPMKLNTIVLRELLGGCRLHHDTKLAEPNSGHYVLLSNIYSASHRWDEAEKVRLTLNEKGMQKLPGCSWVEVDGVVHEYFVGDTFHPMSPKIYEKLECLFKELREVGYSPTTEFVLFDIEEKEKKYFLGCHSEKLAVAFALINTGANDIICVIKNLRIWFMFLWRLLCTECIEVFKIIVGANWVLGFVGRTFYADITPVELAAKNGLS</sequence>
<dbReference type="Gene3D" id="1.25.40.10">
    <property type="entry name" value="Tetratricopeptide repeat domain"/>
    <property type="match status" value="1"/>
</dbReference>
<dbReference type="Proteomes" id="UP000289738">
    <property type="component" value="Chromosome A07"/>
</dbReference>
<evidence type="ECO:0000313" key="4">
    <source>
        <dbReference type="Proteomes" id="UP000289738"/>
    </source>
</evidence>
<comment type="similarity">
    <text evidence="1">Belongs to the PPR family. PCMP-H subfamily.</text>
</comment>
<dbReference type="GO" id="GO:0003723">
    <property type="term" value="F:RNA binding"/>
    <property type="evidence" value="ECO:0007669"/>
    <property type="project" value="InterPro"/>
</dbReference>
<proteinExistence type="inferred from homology"/>
<dbReference type="PANTHER" id="PTHR47926">
    <property type="entry name" value="PENTATRICOPEPTIDE REPEAT-CONTAINING PROTEIN"/>
    <property type="match status" value="1"/>
</dbReference>
<gene>
    <name evidence="3" type="ORF">Ahy_A07g033931</name>
</gene>
<accession>A0A445CAH0</accession>
<dbReference type="GO" id="GO:0009451">
    <property type="term" value="P:RNA modification"/>
    <property type="evidence" value="ECO:0007669"/>
    <property type="project" value="InterPro"/>
</dbReference>
<dbReference type="InterPro" id="IPR011990">
    <property type="entry name" value="TPR-like_helical_dom_sf"/>
</dbReference>
<protein>
    <recommendedName>
        <fullName evidence="2">DYW domain-containing protein</fullName>
    </recommendedName>
</protein>
<reference evidence="3 4" key="1">
    <citation type="submission" date="2019-01" db="EMBL/GenBank/DDBJ databases">
        <title>Sequencing of cultivated peanut Arachis hypogaea provides insights into genome evolution and oil improvement.</title>
        <authorList>
            <person name="Chen X."/>
        </authorList>
    </citation>
    <scope>NUCLEOTIDE SEQUENCE [LARGE SCALE GENOMIC DNA]</scope>
    <source>
        <strain evidence="4">cv. Fuhuasheng</strain>
        <tissue evidence="3">Leaves</tissue>
    </source>
</reference>
<dbReference type="InterPro" id="IPR046848">
    <property type="entry name" value="E_motif"/>
</dbReference>
<evidence type="ECO:0000313" key="3">
    <source>
        <dbReference type="EMBL" id="RYR47945.1"/>
    </source>
</evidence>
<dbReference type="Pfam" id="PF20431">
    <property type="entry name" value="E_motif"/>
    <property type="match status" value="1"/>
</dbReference>
<name>A0A445CAH0_ARAHY</name>
<evidence type="ECO:0000256" key="1">
    <source>
        <dbReference type="ARBA" id="ARBA00006643"/>
    </source>
</evidence>
<dbReference type="InterPro" id="IPR046960">
    <property type="entry name" value="PPR_At4g14850-like_plant"/>
</dbReference>
<evidence type="ECO:0000259" key="2">
    <source>
        <dbReference type="Pfam" id="PF14432"/>
    </source>
</evidence>
<dbReference type="InterPro" id="IPR046849">
    <property type="entry name" value="E2_motif"/>
</dbReference>
<keyword evidence="4" id="KW-1185">Reference proteome</keyword>
<dbReference type="GO" id="GO:0008270">
    <property type="term" value="F:zinc ion binding"/>
    <property type="evidence" value="ECO:0007669"/>
    <property type="project" value="InterPro"/>
</dbReference>
<feature type="domain" description="DYW" evidence="2">
    <location>
        <begin position="143"/>
        <end position="194"/>
    </location>
</feature>
<dbReference type="Pfam" id="PF14432">
    <property type="entry name" value="DYW_deaminase"/>
    <property type="match status" value="1"/>
</dbReference>
<dbReference type="EMBL" id="SDMP01000007">
    <property type="protein sequence ID" value="RYR47945.1"/>
    <property type="molecule type" value="Genomic_DNA"/>
</dbReference>
<organism evidence="3 4">
    <name type="scientific">Arachis hypogaea</name>
    <name type="common">Peanut</name>
    <dbReference type="NCBI Taxonomy" id="3818"/>
    <lineage>
        <taxon>Eukaryota</taxon>
        <taxon>Viridiplantae</taxon>
        <taxon>Streptophyta</taxon>
        <taxon>Embryophyta</taxon>
        <taxon>Tracheophyta</taxon>
        <taxon>Spermatophyta</taxon>
        <taxon>Magnoliopsida</taxon>
        <taxon>eudicotyledons</taxon>
        <taxon>Gunneridae</taxon>
        <taxon>Pentapetalae</taxon>
        <taxon>rosids</taxon>
        <taxon>fabids</taxon>
        <taxon>Fabales</taxon>
        <taxon>Fabaceae</taxon>
        <taxon>Papilionoideae</taxon>
        <taxon>50 kb inversion clade</taxon>
        <taxon>dalbergioids sensu lato</taxon>
        <taxon>Dalbergieae</taxon>
        <taxon>Pterocarpus clade</taxon>
        <taxon>Arachis</taxon>
    </lineage>
</organism>
<dbReference type="InterPro" id="IPR032867">
    <property type="entry name" value="DYW_dom"/>
</dbReference>
<comment type="caution">
    <text evidence="3">The sequence shown here is derived from an EMBL/GenBank/DDBJ whole genome shotgun (WGS) entry which is preliminary data.</text>
</comment>